<name>A0A9P0F928_BEMTA</name>
<feature type="transmembrane region" description="Helical" evidence="1">
    <location>
        <begin position="12"/>
        <end position="32"/>
    </location>
</feature>
<dbReference type="AlphaFoldDB" id="A0A9P0F928"/>
<dbReference type="Proteomes" id="UP001152759">
    <property type="component" value="Chromosome 7"/>
</dbReference>
<keyword evidence="1" id="KW-0472">Membrane</keyword>
<evidence type="ECO:0000256" key="1">
    <source>
        <dbReference type="SAM" id="Phobius"/>
    </source>
</evidence>
<evidence type="ECO:0000313" key="3">
    <source>
        <dbReference type="Proteomes" id="UP001152759"/>
    </source>
</evidence>
<keyword evidence="1" id="KW-1133">Transmembrane helix</keyword>
<gene>
    <name evidence="2" type="ORF">BEMITA_LOCUS11590</name>
</gene>
<keyword evidence="3" id="KW-1185">Reference proteome</keyword>
<protein>
    <submittedName>
        <fullName evidence="2">Uncharacterized protein</fullName>
    </submittedName>
</protein>
<dbReference type="EMBL" id="OU963868">
    <property type="protein sequence ID" value="CAH0393160.1"/>
    <property type="molecule type" value="Genomic_DNA"/>
</dbReference>
<evidence type="ECO:0000313" key="2">
    <source>
        <dbReference type="EMBL" id="CAH0393160.1"/>
    </source>
</evidence>
<keyword evidence="1" id="KW-0812">Transmembrane</keyword>
<reference evidence="2" key="1">
    <citation type="submission" date="2021-12" db="EMBL/GenBank/DDBJ databases">
        <authorList>
            <person name="King R."/>
        </authorList>
    </citation>
    <scope>NUCLEOTIDE SEQUENCE</scope>
</reference>
<sequence length="182" mass="20263">MANQSIYRKARHATACLYAVVTAAYGFGLGTWNARCHKTRRGVLVVPLGKEETTTVTEDHHVIRFVSSFCETNSAYAITPSPPLESIPLPRESVRRPCVGFSLSREHIINSLANKATRQCITRQSRPADMVVRELERAHSSAPTSVDRPRTCTRCLGTADSWHNQEGADFSRSCLQRLQPPL</sequence>
<accession>A0A9P0F928</accession>
<proteinExistence type="predicted"/>
<organism evidence="2 3">
    <name type="scientific">Bemisia tabaci</name>
    <name type="common">Sweetpotato whitefly</name>
    <name type="synonym">Aleurodes tabaci</name>
    <dbReference type="NCBI Taxonomy" id="7038"/>
    <lineage>
        <taxon>Eukaryota</taxon>
        <taxon>Metazoa</taxon>
        <taxon>Ecdysozoa</taxon>
        <taxon>Arthropoda</taxon>
        <taxon>Hexapoda</taxon>
        <taxon>Insecta</taxon>
        <taxon>Pterygota</taxon>
        <taxon>Neoptera</taxon>
        <taxon>Paraneoptera</taxon>
        <taxon>Hemiptera</taxon>
        <taxon>Sternorrhyncha</taxon>
        <taxon>Aleyrodoidea</taxon>
        <taxon>Aleyrodidae</taxon>
        <taxon>Aleyrodinae</taxon>
        <taxon>Bemisia</taxon>
    </lineage>
</organism>